<evidence type="ECO:0008006" key="4">
    <source>
        <dbReference type="Google" id="ProtNLM"/>
    </source>
</evidence>
<reference evidence="2 3" key="1">
    <citation type="submission" date="2021-10" db="EMBL/GenBank/DDBJ databases">
        <authorList>
            <person name="Criscuolo A."/>
        </authorList>
    </citation>
    <scope>NUCLEOTIDE SEQUENCE [LARGE SCALE GENOMIC DNA]</scope>
    <source>
        <strain evidence="3">CIP 111899</strain>
    </source>
</reference>
<evidence type="ECO:0000256" key="1">
    <source>
        <dbReference type="SAM" id="Coils"/>
    </source>
</evidence>
<name>A0ABN8A1C5_9BACI</name>
<feature type="coiled-coil region" evidence="1">
    <location>
        <begin position="139"/>
        <end position="166"/>
    </location>
</feature>
<dbReference type="EMBL" id="CAKJTI010000044">
    <property type="protein sequence ID" value="CAG9614917.1"/>
    <property type="molecule type" value="Genomic_DNA"/>
</dbReference>
<sequence length="222" mass="25794">MKFNYDNGKLIESFSEVKLGEDMIKDAELFAVGIHRGQKYEVADLQRLSDNFNAEEQVPIQLDHSESARDTVGFLESVRVVGNKLLGTVRIIDEFAKERIAKKLMKKLSISFYTDSTGKPQKLREVSLVAFPQVKSAQLFKEQSSLADLQRKADVLQREANLMMQYSETRLLAQQLELGIKQLTREFSKREAPKKLTEEERTKKAQEEFEQFYENYEKIMNW</sequence>
<comment type="caution">
    <text evidence="2">The sequence shown here is derived from an EMBL/GenBank/DDBJ whole genome shotgun (WGS) entry which is preliminary data.</text>
</comment>
<keyword evidence="3" id="KW-1185">Reference proteome</keyword>
<dbReference type="RefSeq" id="WP_230576853.1">
    <property type="nucleotide sequence ID" value="NZ_CAKJTI010000044.1"/>
</dbReference>
<gene>
    <name evidence="2" type="ORF">BACCIP111899_04150</name>
</gene>
<dbReference type="Proteomes" id="UP000789423">
    <property type="component" value="Unassembled WGS sequence"/>
</dbReference>
<evidence type="ECO:0000313" key="2">
    <source>
        <dbReference type="EMBL" id="CAG9614917.1"/>
    </source>
</evidence>
<evidence type="ECO:0000313" key="3">
    <source>
        <dbReference type="Proteomes" id="UP000789423"/>
    </source>
</evidence>
<organism evidence="2 3">
    <name type="scientific">Bacillus rhizoplanae</name>
    <dbReference type="NCBI Taxonomy" id="2880966"/>
    <lineage>
        <taxon>Bacteria</taxon>
        <taxon>Bacillati</taxon>
        <taxon>Bacillota</taxon>
        <taxon>Bacilli</taxon>
        <taxon>Bacillales</taxon>
        <taxon>Bacillaceae</taxon>
        <taxon>Bacillus</taxon>
    </lineage>
</organism>
<protein>
    <recommendedName>
        <fullName evidence="4">Phage prohead protease, HK97 family</fullName>
    </recommendedName>
</protein>
<keyword evidence="1" id="KW-0175">Coiled coil</keyword>
<proteinExistence type="predicted"/>
<accession>A0ABN8A1C5</accession>